<dbReference type="EMBL" id="JACJII010000001">
    <property type="protein sequence ID" value="MBA9007253.1"/>
    <property type="molecule type" value="Genomic_DNA"/>
</dbReference>
<evidence type="ECO:0000256" key="1">
    <source>
        <dbReference type="SAM" id="MobiDB-lite"/>
    </source>
</evidence>
<reference evidence="2 3" key="1">
    <citation type="submission" date="2020-08" db="EMBL/GenBank/DDBJ databases">
        <title>Sequencing the genomes of 1000 actinobacteria strains.</title>
        <authorList>
            <person name="Klenk H.-P."/>
        </authorList>
    </citation>
    <scope>NUCLEOTIDE SEQUENCE [LARGE SCALE GENOMIC DNA]</scope>
    <source>
        <strain evidence="2 3">DSM 45823</strain>
    </source>
</reference>
<dbReference type="Proteomes" id="UP000539313">
    <property type="component" value="Unassembled WGS sequence"/>
</dbReference>
<organism evidence="2 3">
    <name type="scientific">Thermomonospora cellulosilytica</name>
    <dbReference type="NCBI Taxonomy" id="1411118"/>
    <lineage>
        <taxon>Bacteria</taxon>
        <taxon>Bacillati</taxon>
        <taxon>Actinomycetota</taxon>
        <taxon>Actinomycetes</taxon>
        <taxon>Streptosporangiales</taxon>
        <taxon>Thermomonosporaceae</taxon>
        <taxon>Thermomonospora</taxon>
    </lineage>
</organism>
<protein>
    <submittedName>
        <fullName evidence="2">Uncharacterized protein</fullName>
    </submittedName>
</protein>
<feature type="region of interest" description="Disordered" evidence="1">
    <location>
        <begin position="69"/>
        <end position="89"/>
    </location>
</feature>
<keyword evidence="3" id="KW-1185">Reference proteome</keyword>
<accession>A0A7W3N471</accession>
<name>A0A7W3N471_9ACTN</name>
<feature type="compositionally biased region" description="Basic and acidic residues" evidence="1">
    <location>
        <begin position="69"/>
        <end position="79"/>
    </location>
</feature>
<dbReference type="RefSeq" id="WP_182707879.1">
    <property type="nucleotide sequence ID" value="NZ_JACJII010000001.1"/>
</dbReference>
<feature type="region of interest" description="Disordered" evidence="1">
    <location>
        <begin position="1"/>
        <end position="21"/>
    </location>
</feature>
<dbReference type="AlphaFoldDB" id="A0A7W3N471"/>
<sequence>MLSRRGGPERNPPNAGTAASSNPSDIVFLRVVFLRALITVYRPWITSMVVNEPERRRAAARVAAAQRELDKLAAPRRPDGTWTRPGHRS</sequence>
<evidence type="ECO:0000313" key="2">
    <source>
        <dbReference type="EMBL" id="MBA9007253.1"/>
    </source>
</evidence>
<proteinExistence type="predicted"/>
<comment type="caution">
    <text evidence="2">The sequence shown here is derived from an EMBL/GenBank/DDBJ whole genome shotgun (WGS) entry which is preliminary data.</text>
</comment>
<evidence type="ECO:0000313" key="3">
    <source>
        <dbReference type="Proteomes" id="UP000539313"/>
    </source>
</evidence>
<gene>
    <name evidence="2" type="ORF">HNR21_006135</name>
</gene>